<evidence type="ECO:0000256" key="1">
    <source>
        <dbReference type="SAM" id="Phobius"/>
    </source>
</evidence>
<dbReference type="PANTHER" id="PTHR33371:SF17">
    <property type="entry name" value="MCE-FAMILY PROTEIN MCE1B"/>
    <property type="match status" value="1"/>
</dbReference>
<sequence>MSIRKQALGFGIFAIVSVLVTVVIWNTLARTVKGSTDTYTAIFTDVLGLRPNDDVRIAGVRVGKVTAIGLQRDEATNKHLARVTFEVQRDQHLFTDTKALVRYQNLIGQRYVALAPGSAPDARLLRSGARIPVERTEPSFDISGFLNGFQPLFENLEPAKVNDLSMTLIQALQGDGVSLSTFITQAAGLATDFQRRDAILGDIITNLSGVMSGLARRSGELETLITQTRALIGGLYDQGQSLLASTTQIATASDSLVRMVSQVQPRLAPVQNATHDALTLLIDNGAKLDQAAIDLPGILSDVGKFTQDGAYANAYVCSLDVSLYGILFPRGIFSQIGGHSQSEVCRP</sequence>
<evidence type="ECO:0000313" key="5">
    <source>
        <dbReference type="Proteomes" id="UP000565711"/>
    </source>
</evidence>
<gene>
    <name evidence="4" type="ORF">HGA08_04020</name>
</gene>
<dbReference type="PANTHER" id="PTHR33371">
    <property type="entry name" value="INTERMEMBRANE PHOSPHOLIPID TRANSPORT SYSTEM BINDING PROTEIN MLAD-RELATED"/>
    <property type="match status" value="1"/>
</dbReference>
<proteinExistence type="predicted"/>
<dbReference type="RefSeq" id="WP_067869214.1">
    <property type="nucleotide sequence ID" value="NZ_JAAXOP010000002.1"/>
</dbReference>
<name>A0A846XYR6_9NOCA</name>
<dbReference type="GO" id="GO:0005576">
    <property type="term" value="C:extracellular region"/>
    <property type="evidence" value="ECO:0007669"/>
    <property type="project" value="TreeGrafter"/>
</dbReference>
<accession>A0A846XYR6</accession>
<dbReference type="InterPro" id="IPR003399">
    <property type="entry name" value="Mce/MlaD"/>
</dbReference>
<dbReference type="GO" id="GO:0051701">
    <property type="term" value="P:biological process involved in interaction with host"/>
    <property type="evidence" value="ECO:0007669"/>
    <property type="project" value="TreeGrafter"/>
</dbReference>
<dbReference type="InterPro" id="IPR005693">
    <property type="entry name" value="Mce"/>
</dbReference>
<dbReference type="Pfam" id="PF02470">
    <property type="entry name" value="MlaD"/>
    <property type="match status" value="1"/>
</dbReference>
<feature type="transmembrane region" description="Helical" evidence="1">
    <location>
        <begin position="7"/>
        <end position="28"/>
    </location>
</feature>
<evidence type="ECO:0000313" key="4">
    <source>
        <dbReference type="EMBL" id="NKY49379.1"/>
    </source>
</evidence>
<dbReference type="InterPro" id="IPR024516">
    <property type="entry name" value="Mce_C"/>
</dbReference>
<reference evidence="4 5" key="1">
    <citation type="submission" date="2020-04" db="EMBL/GenBank/DDBJ databases">
        <title>MicrobeNet Type strains.</title>
        <authorList>
            <person name="Nicholson A.C."/>
        </authorList>
    </citation>
    <scope>NUCLEOTIDE SEQUENCE [LARGE SCALE GENOMIC DNA]</scope>
    <source>
        <strain evidence="4 5">JCM 12354</strain>
    </source>
</reference>
<dbReference type="EMBL" id="JAAXOP010000002">
    <property type="protein sequence ID" value="NKY49379.1"/>
    <property type="molecule type" value="Genomic_DNA"/>
</dbReference>
<evidence type="ECO:0000259" key="2">
    <source>
        <dbReference type="Pfam" id="PF02470"/>
    </source>
</evidence>
<dbReference type="InterPro" id="IPR052336">
    <property type="entry name" value="MlaD_Phospholipid_Transporter"/>
</dbReference>
<keyword evidence="1" id="KW-0812">Transmembrane</keyword>
<keyword evidence="1" id="KW-0472">Membrane</keyword>
<feature type="domain" description="Mce/MlaD" evidence="2">
    <location>
        <begin position="36"/>
        <end position="117"/>
    </location>
</feature>
<organism evidence="4 5">
    <name type="scientific">Nocardia vermiculata</name>
    <dbReference type="NCBI Taxonomy" id="257274"/>
    <lineage>
        <taxon>Bacteria</taxon>
        <taxon>Bacillati</taxon>
        <taxon>Actinomycetota</taxon>
        <taxon>Actinomycetes</taxon>
        <taxon>Mycobacteriales</taxon>
        <taxon>Nocardiaceae</taxon>
        <taxon>Nocardia</taxon>
    </lineage>
</organism>
<dbReference type="AlphaFoldDB" id="A0A846XYR6"/>
<keyword evidence="1" id="KW-1133">Transmembrane helix</keyword>
<comment type="caution">
    <text evidence="4">The sequence shown here is derived from an EMBL/GenBank/DDBJ whole genome shotgun (WGS) entry which is preliminary data.</text>
</comment>
<feature type="domain" description="Mammalian cell entry C-terminal" evidence="3">
    <location>
        <begin position="123"/>
        <end position="282"/>
    </location>
</feature>
<dbReference type="Proteomes" id="UP000565711">
    <property type="component" value="Unassembled WGS sequence"/>
</dbReference>
<protein>
    <submittedName>
        <fullName evidence="4">MCE family protein</fullName>
    </submittedName>
</protein>
<keyword evidence="5" id="KW-1185">Reference proteome</keyword>
<dbReference type="Pfam" id="PF11887">
    <property type="entry name" value="Mce4_CUP1"/>
    <property type="match status" value="1"/>
</dbReference>
<dbReference type="NCBIfam" id="TIGR00996">
    <property type="entry name" value="Mtu_fam_mce"/>
    <property type="match status" value="1"/>
</dbReference>
<evidence type="ECO:0000259" key="3">
    <source>
        <dbReference type="Pfam" id="PF11887"/>
    </source>
</evidence>